<dbReference type="Gene3D" id="3.30.1540.10">
    <property type="entry name" value="formyl-coa transferase, domain 3"/>
    <property type="match status" value="1"/>
</dbReference>
<dbReference type="InterPro" id="IPR003673">
    <property type="entry name" value="CoA-Trfase_fam_III"/>
</dbReference>
<dbReference type="EMBL" id="NMUL01000011">
    <property type="protein sequence ID" value="OXM68224.1"/>
    <property type="molecule type" value="Genomic_DNA"/>
</dbReference>
<organism evidence="3 4">
    <name type="scientific">Amycolatopsis vastitatis</name>
    <dbReference type="NCBI Taxonomy" id="1905142"/>
    <lineage>
        <taxon>Bacteria</taxon>
        <taxon>Bacillati</taxon>
        <taxon>Actinomycetota</taxon>
        <taxon>Actinomycetes</taxon>
        <taxon>Pseudonocardiales</taxon>
        <taxon>Pseudonocardiaceae</taxon>
        <taxon>Amycolatopsis</taxon>
    </lineage>
</organism>
<evidence type="ECO:0000256" key="2">
    <source>
        <dbReference type="SAM" id="MobiDB-lite"/>
    </source>
</evidence>
<gene>
    <name evidence="3" type="ORF">CF165_13830</name>
</gene>
<dbReference type="GO" id="GO:0008410">
    <property type="term" value="F:CoA-transferase activity"/>
    <property type="evidence" value="ECO:0007669"/>
    <property type="project" value="TreeGrafter"/>
</dbReference>
<dbReference type="SUPFAM" id="SSF89796">
    <property type="entry name" value="CoA-transferase family III (CaiB/BaiF)"/>
    <property type="match status" value="1"/>
</dbReference>
<sequence>MTKRPLRGIRVLDLTNVLAGPYCSYQLMLFGAEVVKVELPGSGDLARNLGPDAALNRAGIGTSFLAQNAGKKSIEIDLKDTGQRELFQDLVRGADVVLENYRAGVLDRLGFGWESLRALNSGLVYCAISGFGQSGPMSQAPAYDQIIQGLSGMMSVTGTPETAPLRVGFPVSDTIGGLMAALAISAALVGRDRTGEGSFLDLSMLEASISAMGWAVSNYVISGVPPVPMGRDNATAAPSGTFFAADGPLNIAANRQEQFVTLCSLVGRPELTTDPRFADREDRKAHRADLDAELNKALGARSALEWEQLLSAAGVPAARILTVPQAIESEQLAHRGFFTELPFPGEADRTLRASGNGVLLDGEPLRPSARPPLLGEHNDEAVLLARRWNDEPPIPRPAPERSFAPVDKD</sequence>
<dbReference type="PANTHER" id="PTHR48207">
    <property type="entry name" value="SUCCINATE--HYDROXYMETHYLGLUTARATE COA-TRANSFERASE"/>
    <property type="match status" value="1"/>
</dbReference>
<protein>
    <submittedName>
        <fullName evidence="3">CoA transferase</fullName>
    </submittedName>
</protein>
<proteinExistence type="predicted"/>
<dbReference type="Gene3D" id="3.40.50.10540">
    <property type="entry name" value="Crotonobetainyl-coa:carnitine coa-transferase, domain 1"/>
    <property type="match status" value="1"/>
</dbReference>
<dbReference type="InterPro" id="IPR050483">
    <property type="entry name" value="CoA-transferase_III_domain"/>
</dbReference>
<dbReference type="Proteomes" id="UP000215199">
    <property type="component" value="Unassembled WGS sequence"/>
</dbReference>
<feature type="region of interest" description="Disordered" evidence="2">
    <location>
        <begin position="388"/>
        <end position="409"/>
    </location>
</feature>
<evidence type="ECO:0000256" key="1">
    <source>
        <dbReference type="ARBA" id="ARBA00022679"/>
    </source>
</evidence>
<dbReference type="RefSeq" id="WP_093947910.1">
    <property type="nucleotide sequence ID" value="NZ_NMUL01000011.1"/>
</dbReference>
<keyword evidence="1 3" id="KW-0808">Transferase</keyword>
<comment type="caution">
    <text evidence="3">The sequence shown here is derived from an EMBL/GenBank/DDBJ whole genome shotgun (WGS) entry which is preliminary data.</text>
</comment>
<dbReference type="Pfam" id="PF02515">
    <property type="entry name" value="CoA_transf_3"/>
    <property type="match status" value="1"/>
</dbReference>
<evidence type="ECO:0000313" key="3">
    <source>
        <dbReference type="EMBL" id="OXM68224.1"/>
    </source>
</evidence>
<keyword evidence="4" id="KW-1185">Reference proteome</keyword>
<dbReference type="InterPro" id="IPR023606">
    <property type="entry name" value="CoA-Trfase_III_dom_1_sf"/>
</dbReference>
<name>A0A229TBC9_9PSEU</name>
<reference evidence="4" key="1">
    <citation type="submission" date="2017-07" db="EMBL/GenBank/DDBJ databases">
        <title>Comparative genome mining reveals phylogenetic distribution patterns of secondary metabolites in Amycolatopsis.</title>
        <authorList>
            <person name="Adamek M."/>
            <person name="Alanjary M."/>
            <person name="Sales-Ortells H."/>
            <person name="Goodfellow M."/>
            <person name="Bull A.T."/>
            <person name="Kalinowski J."/>
            <person name="Ziemert N."/>
        </authorList>
    </citation>
    <scope>NUCLEOTIDE SEQUENCE [LARGE SCALE GENOMIC DNA]</scope>
    <source>
        <strain evidence="4">H5</strain>
    </source>
</reference>
<accession>A0A229TBC9</accession>
<evidence type="ECO:0000313" key="4">
    <source>
        <dbReference type="Proteomes" id="UP000215199"/>
    </source>
</evidence>
<dbReference type="AlphaFoldDB" id="A0A229TBC9"/>
<dbReference type="InterPro" id="IPR044855">
    <property type="entry name" value="CoA-Trfase_III_dom3_sf"/>
</dbReference>
<dbReference type="OrthoDB" id="9797653at2"/>
<dbReference type="PANTHER" id="PTHR48207:SF3">
    <property type="entry name" value="SUCCINATE--HYDROXYMETHYLGLUTARATE COA-TRANSFERASE"/>
    <property type="match status" value="1"/>
</dbReference>